<evidence type="ECO:0000313" key="2">
    <source>
        <dbReference type="Proteomes" id="UP000652761"/>
    </source>
</evidence>
<proteinExistence type="predicted"/>
<dbReference type="EMBL" id="NMUH01000261">
    <property type="protein sequence ID" value="MQL75698.1"/>
    <property type="molecule type" value="Genomic_DNA"/>
</dbReference>
<gene>
    <name evidence="1" type="ORF">Taro_008079</name>
</gene>
<keyword evidence="2" id="KW-1185">Reference proteome</keyword>
<reference evidence="1" key="1">
    <citation type="submission" date="2017-07" db="EMBL/GenBank/DDBJ databases">
        <title>Taro Niue Genome Assembly and Annotation.</title>
        <authorList>
            <person name="Atibalentja N."/>
            <person name="Keating K."/>
            <person name="Fields C.J."/>
        </authorList>
    </citation>
    <scope>NUCLEOTIDE SEQUENCE</scope>
    <source>
        <strain evidence="1">Niue_2</strain>
        <tissue evidence="1">Leaf</tissue>
    </source>
</reference>
<sequence>MRSRIGHTDEPTVKLPEVVGAEGSKRRSSGDFVREDIVVGLSADVGAAGIVRRAREAKKRLSRIEPQLFIVP</sequence>
<accession>A0A843TW30</accession>
<comment type="caution">
    <text evidence="1">The sequence shown here is derived from an EMBL/GenBank/DDBJ whole genome shotgun (WGS) entry which is preliminary data.</text>
</comment>
<evidence type="ECO:0000313" key="1">
    <source>
        <dbReference type="EMBL" id="MQL75698.1"/>
    </source>
</evidence>
<protein>
    <submittedName>
        <fullName evidence="1">Uncharacterized protein</fullName>
    </submittedName>
</protein>
<name>A0A843TW30_COLES</name>
<dbReference type="AlphaFoldDB" id="A0A843TW30"/>
<dbReference type="Proteomes" id="UP000652761">
    <property type="component" value="Unassembled WGS sequence"/>
</dbReference>
<organism evidence="1 2">
    <name type="scientific">Colocasia esculenta</name>
    <name type="common">Wild taro</name>
    <name type="synonym">Arum esculentum</name>
    <dbReference type="NCBI Taxonomy" id="4460"/>
    <lineage>
        <taxon>Eukaryota</taxon>
        <taxon>Viridiplantae</taxon>
        <taxon>Streptophyta</taxon>
        <taxon>Embryophyta</taxon>
        <taxon>Tracheophyta</taxon>
        <taxon>Spermatophyta</taxon>
        <taxon>Magnoliopsida</taxon>
        <taxon>Liliopsida</taxon>
        <taxon>Araceae</taxon>
        <taxon>Aroideae</taxon>
        <taxon>Colocasieae</taxon>
        <taxon>Colocasia</taxon>
    </lineage>
</organism>